<feature type="region of interest" description="Disordered" evidence="1">
    <location>
        <begin position="1"/>
        <end position="36"/>
    </location>
</feature>
<evidence type="ECO:0008006" key="4">
    <source>
        <dbReference type="Google" id="ProtNLM"/>
    </source>
</evidence>
<sequence>MDKDNQRNTSEGQKQRQPSKRARTNEPKKRIKGRQGGLQGIMKMPIEIFMEIAPYVNPGDLIALIRTNKFFRAMLLTRSAALIWQCALSNVPGLPPCPSGMVEPQYAALIFTKNCTASRLETAVFQSRRVSQTRTYKCDSARPAGKQNFKNSKSYIRAIKQSFLTRIKRFGRWHSKNPVYQLRAHKKEYERVRDEYTRNGDKKGLSEWERQQQTAWNIRREEGDKLLSYINSTAVSRSDELRDLKTERRERIFERLRALGWDDKYFVFWRGSCSARKQWRALLEVSKPLTERSWTNMLPKLTLLLEENRPVIDEHEREGRRTDRRSRVATLLRKFNASTNPYQPIIDELQNSSASLASSERTNNKPRLDPPFPGDSVVGEWDFIISLCEEENSLDILEGLFNAHKDTISQKLLEWRTKVEDHLVNQYTSSFAKNTDSPLSTTLTASQSLLVSRYTAEFLRNSIPTIQVRGKSDATNHLSDNARFLLRADTIFMQSRPTPCYNDAGEEYGAAINNVHFPDMYQIQSVPYLYKTFLEPENIVEDLESYVRHEGKETIARALLKVLEMPDAAHIELKYMGKVFVCGRCTNGSVMEWSGIIEHYYTGEKSWVNGSNIRNSFKTKHPVMCKNTHDLEPGAMSQPLVRIGDGETSFNPVLRCLICDWFERLGGSSGFESMKDMRQHMLEV</sequence>
<gene>
    <name evidence="2" type="ORF">RHS03_06058</name>
</gene>
<dbReference type="AlphaFoldDB" id="A0A8H7HNG7"/>
<evidence type="ECO:0000313" key="3">
    <source>
        <dbReference type="Proteomes" id="UP000602905"/>
    </source>
</evidence>
<protein>
    <recommendedName>
        <fullName evidence="4">F-box domain-containing protein</fullName>
    </recommendedName>
</protein>
<dbReference type="InterPro" id="IPR036047">
    <property type="entry name" value="F-box-like_dom_sf"/>
</dbReference>
<proteinExistence type="predicted"/>
<dbReference type="SUPFAM" id="SSF81383">
    <property type="entry name" value="F-box domain"/>
    <property type="match status" value="1"/>
</dbReference>
<dbReference type="EMBL" id="JACYCD010000056">
    <property type="protein sequence ID" value="KAF8704372.1"/>
    <property type="molecule type" value="Genomic_DNA"/>
</dbReference>
<comment type="caution">
    <text evidence="2">The sequence shown here is derived from an EMBL/GenBank/DDBJ whole genome shotgun (WGS) entry which is preliminary data.</text>
</comment>
<evidence type="ECO:0000313" key="2">
    <source>
        <dbReference type="EMBL" id="KAF8704372.1"/>
    </source>
</evidence>
<accession>A0A8H7HNG7</accession>
<dbReference type="OrthoDB" id="2322499at2759"/>
<feature type="compositionally biased region" description="Polar residues" evidence="1">
    <location>
        <begin position="7"/>
        <end position="16"/>
    </location>
</feature>
<name>A0A8H7HNG7_9AGAM</name>
<dbReference type="Proteomes" id="UP000602905">
    <property type="component" value="Unassembled WGS sequence"/>
</dbReference>
<feature type="non-terminal residue" evidence="2">
    <location>
        <position position="1"/>
    </location>
</feature>
<evidence type="ECO:0000256" key="1">
    <source>
        <dbReference type="SAM" id="MobiDB-lite"/>
    </source>
</evidence>
<reference evidence="2" key="1">
    <citation type="submission" date="2020-09" db="EMBL/GenBank/DDBJ databases">
        <title>Comparative genome analyses of four rice-infecting Rhizoctonia solani isolates reveal extensive enrichment of homogalacturonan modification genes.</title>
        <authorList>
            <person name="Lee D.-Y."/>
            <person name="Jeon J."/>
            <person name="Kim K.-T."/>
            <person name="Cheong K."/>
            <person name="Song H."/>
            <person name="Choi G."/>
            <person name="Ko J."/>
            <person name="Opiyo S.O."/>
            <person name="Zuo S."/>
            <person name="Madhav S."/>
            <person name="Lee Y.-H."/>
            <person name="Wang G.-L."/>
        </authorList>
    </citation>
    <scope>NUCLEOTIDE SEQUENCE</scope>
    <source>
        <strain evidence="2">AG1-IA WGL</strain>
    </source>
</reference>
<organism evidence="2 3">
    <name type="scientific">Rhizoctonia solani</name>
    <dbReference type="NCBI Taxonomy" id="456999"/>
    <lineage>
        <taxon>Eukaryota</taxon>
        <taxon>Fungi</taxon>
        <taxon>Dikarya</taxon>
        <taxon>Basidiomycota</taxon>
        <taxon>Agaricomycotina</taxon>
        <taxon>Agaricomycetes</taxon>
        <taxon>Cantharellales</taxon>
        <taxon>Ceratobasidiaceae</taxon>
        <taxon>Rhizoctonia</taxon>
    </lineage>
</organism>